<reference evidence="2 3" key="1">
    <citation type="submission" date="2018-01" db="EMBL/GenBank/DDBJ databases">
        <title>Genomic Encyclopedia of Archaeal and Bacterial Type Strains, Phase II (KMG-II): from individual species to whole genera.</title>
        <authorList>
            <person name="Goeker M."/>
        </authorList>
    </citation>
    <scope>NUCLEOTIDE SEQUENCE [LARGE SCALE GENOMIC DNA]</scope>
    <source>
        <strain evidence="2 3">DSM 12048</strain>
    </source>
</reference>
<dbReference type="InterPro" id="IPR027417">
    <property type="entry name" value="P-loop_NTPase"/>
</dbReference>
<dbReference type="Proteomes" id="UP000239736">
    <property type="component" value="Unassembled WGS sequence"/>
</dbReference>
<evidence type="ECO:0000313" key="3">
    <source>
        <dbReference type="Proteomes" id="UP000239736"/>
    </source>
</evidence>
<dbReference type="Gene3D" id="3.40.50.300">
    <property type="entry name" value="P-loop containing nucleotide triphosphate hydrolases"/>
    <property type="match status" value="1"/>
</dbReference>
<sequence length="473" mass="51467">MKTTVRPEIVDSLRALTGNLDLPIHVRKSAEALLARLTQPVRVTLFGKRGSGKSSIANLLLGRQILPSERELPTLLVSGAKREEVRCTLADGTVRTLARFDPDAVAALAPIYVEIDMDLPALARISILEIVAPTPADLERAVRWADKRTDIAIWCSQVFDEEERAVWQGASDRLKDHAILAVTRADEMVLSGTLEATLADLNDRAIEHFNHVLPIATPDALAARRPDGSVDRDRMARSGGRALVATVLREIELGLQIATDRAELLIAKFAQTGQTGAELAEDASALPNAEPSSLHEIAAETVSPDAPLVLTKRVEPSDPPVENHRTPSAPVSPGDASVRTVRRLRPVVAHRSEDDEATVEARSRGMSEAARAALELAINRLARHGREFQSASGQAQIEPEKLLAEVIESVEWLAEYLAERANGDPALARIRDAAFDAADLLQLMQMENDDESLRESLAIVIQLKREMEANLAA</sequence>
<name>A0A2S5JGL6_9RHOB</name>
<proteinExistence type="predicted"/>
<feature type="compositionally biased region" description="Basic and acidic residues" evidence="1">
    <location>
        <begin position="314"/>
        <end position="325"/>
    </location>
</feature>
<evidence type="ECO:0000313" key="2">
    <source>
        <dbReference type="EMBL" id="PPB80570.1"/>
    </source>
</evidence>
<dbReference type="SUPFAM" id="SSF52540">
    <property type="entry name" value="P-loop containing nucleoside triphosphate hydrolases"/>
    <property type="match status" value="1"/>
</dbReference>
<dbReference type="RefSeq" id="WP_104071109.1">
    <property type="nucleotide sequence ID" value="NZ_PRDS01000005.1"/>
</dbReference>
<organism evidence="2 3">
    <name type="scientific">Albidovulum inexpectatum</name>
    <dbReference type="NCBI Taxonomy" id="196587"/>
    <lineage>
        <taxon>Bacteria</taxon>
        <taxon>Pseudomonadati</taxon>
        <taxon>Pseudomonadota</taxon>
        <taxon>Alphaproteobacteria</taxon>
        <taxon>Rhodobacterales</taxon>
        <taxon>Paracoccaceae</taxon>
        <taxon>Albidovulum</taxon>
    </lineage>
</organism>
<accession>A0A2S5JGL6</accession>
<feature type="region of interest" description="Disordered" evidence="1">
    <location>
        <begin position="314"/>
        <end position="337"/>
    </location>
</feature>
<gene>
    <name evidence="2" type="ORF">LV82_01919</name>
</gene>
<keyword evidence="3" id="KW-1185">Reference proteome</keyword>
<dbReference type="OrthoDB" id="7647819at2"/>
<dbReference type="AlphaFoldDB" id="A0A2S5JGL6"/>
<dbReference type="CDD" id="cd00882">
    <property type="entry name" value="Ras_like_GTPase"/>
    <property type="match status" value="1"/>
</dbReference>
<evidence type="ECO:0000256" key="1">
    <source>
        <dbReference type="SAM" id="MobiDB-lite"/>
    </source>
</evidence>
<comment type="caution">
    <text evidence="2">The sequence shown here is derived from an EMBL/GenBank/DDBJ whole genome shotgun (WGS) entry which is preliminary data.</text>
</comment>
<protein>
    <submittedName>
        <fullName evidence="2">Dynamin family protein</fullName>
    </submittedName>
</protein>
<dbReference type="EMBL" id="PRDS01000005">
    <property type="protein sequence ID" value="PPB80570.1"/>
    <property type="molecule type" value="Genomic_DNA"/>
</dbReference>